<organism evidence="1 2">
    <name type="scientific">Chaenocephalus aceratus</name>
    <name type="common">Blackfin icefish</name>
    <name type="synonym">Chaenichthys aceratus</name>
    <dbReference type="NCBI Taxonomy" id="36190"/>
    <lineage>
        <taxon>Eukaryota</taxon>
        <taxon>Metazoa</taxon>
        <taxon>Chordata</taxon>
        <taxon>Craniata</taxon>
        <taxon>Vertebrata</taxon>
        <taxon>Euteleostomi</taxon>
        <taxon>Actinopterygii</taxon>
        <taxon>Neopterygii</taxon>
        <taxon>Teleostei</taxon>
        <taxon>Neoteleostei</taxon>
        <taxon>Acanthomorphata</taxon>
        <taxon>Eupercaria</taxon>
        <taxon>Perciformes</taxon>
        <taxon>Notothenioidei</taxon>
        <taxon>Channichthyidae</taxon>
        <taxon>Chaenocephalus</taxon>
    </lineage>
</organism>
<comment type="caution">
    <text evidence="1">The sequence shown here is derived from an EMBL/GenBank/DDBJ whole genome shotgun (WGS) entry which is preliminary data.</text>
</comment>
<dbReference type="Proteomes" id="UP001057452">
    <property type="component" value="Chromosome 7"/>
</dbReference>
<dbReference type="EMBL" id="CM043791">
    <property type="protein sequence ID" value="KAI4824317.1"/>
    <property type="molecule type" value="Genomic_DNA"/>
</dbReference>
<proteinExistence type="predicted"/>
<keyword evidence="2" id="KW-1185">Reference proteome</keyword>
<gene>
    <name evidence="1" type="ORF">KUCAC02_012840</name>
</gene>
<evidence type="ECO:0000313" key="1">
    <source>
        <dbReference type="EMBL" id="KAI4824317.1"/>
    </source>
</evidence>
<name>A0ACB9XDJ3_CHAAC</name>
<sequence>MEVSLVDFQNLDCLDGSFEDDAYADETTALTVDMPQEQCNPGCNYLRRPSKVSATPLPSYIWDSRSSTTTPHTQIPGVPQSPTMPTPSRQGRTSCASMISNWKLLLNSEGSKESETIFRKLAKECCEDLFVDNEG</sequence>
<accession>A0ACB9XDJ3</accession>
<protein>
    <submittedName>
        <fullName evidence="1">Uncharacterized protein</fullName>
    </submittedName>
</protein>
<evidence type="ECO:0000313" key="2">
    <source>
        <dbReference type="Proteomes" id="UP001057452"/>
    </source>
</evidence>
<reference evidence="1" key="1">
    <citation type="submission" date="2022-05" db="EMBL/GenBank/DDBJ databases">
        <title>Chromosome-level genome of Chaenocephalus aceratus.</title>
        <authorList>
            <person name="Park H."/>
        </authorList>
    </citation>
    <scope>NUCLEOTIDE SEQUENCE</scope>
    <source>
        <strain evidence="1">KU_202001</strain>
    </source>
</reference>